<evidence type="ECO:0000313" key="2">
    <source>
        <dbReference type="Proteomes" id="UP001500841"/>
    </source>
</evidence>
<comment type="caution">
    <text evidence="1">The sequence shown here is derived from an EMBL/GenBank/DDBJ whole genome shotgun (WGS) entry which is preliminary data.</text>
</comment>
<dbReference type="Gene3D" id="3.40.390.10">
    <property type="entry name" value="Collagenase (Catalytic Domain)"/>
    <property type="match status" value="1"/>
</dbReference>
<dbReference type="SUPFAM" id="SSF55486">
    <property type="entry name" value="Metalloproteases ('zincins'), catalytic domain"/>
    <property type="match status" value="1"/>
</dbReference>
<dbReference type="InterPro" id="IPR010384">
    <property type="entry name" value="MtfA_fam"/>
</dbReference>
<accession>A0ABP7WPV9</accession>
<dbReference type="PANTHER" id="PTHR30164">
    <property type="entry name" value="MTFA PEPTIDASE"/>
    <property type="match status" value="1"/>
</dbReference>
<dbReference type="Proteomes" id="UP001500841">
    <property type="component" value="Unassembled WGS sequence"/>
</dbReference>
<dbReference type="Pfam" id="PF06167">
    <property type="entry name" value="Peptidase_M90"/>
    <property type="match status" value="1"/>
</dbReference>
<protein>
    <submittedName>
        <fullName evidence="1">Zinc-dependent peptidase</fullName>
    </submittedName>
</protein>
<dbReference type="EMBL" id="BAABCV010000005">
    <property type="protein sequence ID" value="GAA4094005.1"/>
    <property type="molecule type" value="Genomic_DNA"/>
</dbReference>
<reference evidence="2" key="1">
    <citation type="journal article" date="2019" name="Int. J. Syst. Evol. Microbiol.">
        <title>The Global Catalogue of Microorganisms (GCM) 10K type strain sequencing project: providing services to taxonomists for standard genome sequencing and annotation.</title>
        <authorList>
            <consortium name="The Broad Institute Genomics Platform"/>
            <consortium name="The Broad Institute Genome Sequencing Center for Infectious Disease"/>
            <person name="Wu L."/>
            <person name="Ma J."/>
        </authorList>
    </citation>
    <scope>NUCLEOTIDE SEQUENCE [LARGE SCALE GENOMIC DNA]</scope>
    <source>
        <strain evidence="2">JCM 17085</strain>
    </source>
</reference>
<organism evidence="1 2">
    <name type="scientific">Mucilaginibacter panaciglaebae</name>
    <dbReference type="NCBI Taxonomy" id="502331"/>
    <lineage>
        <taxon>Bacteria</taxon>
        <taxon>Pseudomonadati</taxon>
        <taxon>Bacteroidota</taxon>
        <taxon>Sphingobacteriia</taxon>
        <taxon>Sphingobacteriales</taxon>
        <taxon>Sphingobacteriaceae</taxon>
        <taxon>Mucilaginibacter</taxon>
    </lineage>
</organism>
<dbReference type="RefSeq" id="WP_345102638.1">
    <property type="nucleotide sequence ID" value="NZ_BAABCV010000005.1"/>
</dbReference>
<gene>
    <name evidence="1" type="ORF">GCM10022392_15720</name>
</gene>
<dbReference type="Gene3D" id="1.10.472.150">
    <property type="entry name" value="Glucose-regulated metallo-peptidase M90, N-terminal domain"/>
    <property type="match status" value="1"/>
</dbReference>
<dbReference type="InterPro" id="IPR042252">
    <property type="entry name" value="MtfA_N"/>
</dbReference>
<dbReference type="CDD" id="cd20169">
    <property type="entry name" value="Peptidase_M90_mtfA"/>
    <property type="match status" value="1"/>
</dbReference>
<dbReference type="InterPro" id="IPR024079">
    <property type="entry name" value="MetalloPept_cat_dom_sf"/>
</dbReference>
<keyword evidence="2" id="KW-1185">Reference proteome</keyword>
<dbReference type="PANTHER" id="PTHR30164:SF2">
    <property type="entry name" value="PROTEIN MTFA"/>
    <property type="match status" value="1"/>
</dbReference>
<sequence>MYFIIVIPILVLLAWIIFRKRKIKPNLAANNLQPLHPPFISLLDTHIDYYHKLSPAEKKRFESQIAGFLEYVRIEGVGTEISDLDKVMVASAAVIPIFGLGEWEYGNLTNVILYPDTFDHEYQFEGNDRSIQGMVGSGYMNGQMILSRPSLEKGFSPMSGKENTAIHEFVHLVDKADGATDGVPEHLLAHEYAVPWLKLMHQEMHRIKEGHSDINPYALTNEAEFLAVAAEYFFEKPDQFKQKHPELYQQLAAIFRQKPATTSI</sequence>
<evidence type="ECO:0000313" key="1">
    <source>
        <dbReference type="EMBL" id="GAA4094005.1"/>
    </source>
</evidence>
<name>A0ABP7WPV9_9SPHI</name>
<proteinExistence type="predicted"/>